<dbReference type="CDD" id="cd00637">
    <property type="entry name" value="7tm_classA_rhodopsin-like"/>
    <property type="match status" value="1"/>
</dbReference>
<feature type="transmembrane region" description="Helical" evidence="6">
    <location>
        <begin position="41"/>
        <end position="61"/>
    </location>
</feature>
<proteinExistence type="predicted"/>
<dbReference type="Proteomes" id="UP000230233">
    <property type="component" value="Chromosome V"/>
</dbReference>
<dbReference type="InterPro" id="IPR000276">
    <property type="entry name" value="GPCR_Rhodpsn"/>
</dbReference>
<feature type="region of interest" description="Disordered" evidence="5">
    <location>
        <begin position="308"/>
        <end position="330"/>
    </location>
</feature>
<evidence type="ECO:0000256" key="3">
    <source>
        <dbReference type="ARBA" id="ARBA00022989"/>
    </source>
</evidence>
<evidence type="ECO:0000313" key="9">
    <source>
        <dbReference type="Proteomes" id="UP000230233"/>
    </source>
</evidence>
<dbReference type="InterPro" id="IPR019424">
    <property type="entry name" value="7TM_GPCR_Srsx"/>
</dbReference>
<feature type="transmembrane region" description="Helical" evidence="6">
    <location>
        <begin position="216"/>
        <end position="238"/>
    </location>
</feature>
<reference evidence="9" key="1">
    <citation type="submission" date="2017-10" db="EMBL/GenBank/DDBJ databases">
        <title>Rapid genome shrinkage in a self-fertile nematode reveals novel sperm competition proteins.</title>
        <authorList>
            <person name="Yin D."/>
            <person name="Schwarz E.M."/>
            <person name="Thomas C.G."/>
            <person name="Felde R.L."/>
            <person name="Korf I.F."/>
            <person name="Cutter A.D."/>
            <person name="Schartner C.M."/>
            <person name="Ralston E.J."/>
            <person name="Meyer B.J."/>
            <person name="Haag E.S."/>
        </authorList>
    </citation>
    <scope>NUCLEOTIDE SEQUENCE [LARGE SCALE GENOMIC DNA]</scope>
    <source>
        <strain evidence="9">JU1422</strain>
    </source>
</reference>
<dbReference type="PROSITE" id="PS50262">
    <property type="entry name" value="G_PROTEIN_RECEP_F1_2"/>
    <property type="match status" value="1"/>
</dbReference>
<evidence type="ECO:0000256" key="1">
    <source>
        <dbReference type="ARBA" id="ARBA00004370"/>
    </source>
</evidence>
<dbReference type="EMBL" id="PDUG01000005">
    <property type="protein sequence ID" value="PIC28011.1"/>
    <property type="molecule type" value="Genomic_DNA"/>
</dbReference>
<keyword evidence="9" id="KW-1185">Reference proteome</keyword>
<dbReference type="AlphaFoldDB" id="A0A2G5TLM4"/>
<evidence type="ECO:0000256" key="6">
    <source>
        <dbReference type="SAM" id="Phobius"/>
    </source>
</evidence>
<evidence type="ECO:0000256" key="4">
    <source>
        <dbReference type="ARBA" id="ARBA00023136"/>
    </source>
</evidence>
<name>A0A2G5TLM4_9PELO</name>
<keyword evidence="4 6" id="KW-0472">Membrane</keyword>
<dbReference type="InterPro" id="IPR017452">
    <property type="entry name" value="GPCR_Rhodpsn_7TM"/>
</dbReference>
<protein>
    <recommendedName>
        <fullName evidence="7">G-protein coupled receptors family 1 profile domain-containing protein</fullName>
    </recommendedName>
</protein>
<feature type="transmembrane region" description="Helical" evidence="6">
    <location>
        <begin position="81"/>
        <end position="105"/>
    </location>
</feature>
<evidence type="ECO:0000259" key="7">
    <source>
        <dbReference type="PROSITE" id="PS50262"/>
    </source>
</evidence>
<dbReference type="Gene3D" id="1.20.1070.10">
    <property type="entry name" value="Rhodopsin 7-helix transmembrane proteins"/>
    <property type="match status" value="1"/>
</dbReference>
<dbReference type="GO" id="GO:0016020">
    <property type="term" value="C:membrane"/>
    <property type="evidence" value="ECO:0007669"/>
    <property type="project" value="UniProtKB-SubCell"/>
</dbReference>
<sequence length="347" mass="39770">MQQNVLEAIVAVGMAFGIFGNLNVIVAICRKKILRTKGAMFVMVLAFAHLTCNISEIVGLFLQLRFRPMSRKKCFEYNVLFSFAVMFQSALYLSMALDICFSIVLPIKHMIWKKRNYVTSMCLFPTIFAITTTLVSFLFIPDEETPHCIFMLTTEMQIYQMVSSSLIVLNVLTLFIIIFSVICAVRKSESMRGSRHSSGSRSNSLREEKNKVFRSTFFLVLVYIISWWSAVIIFRIIVEFVKDVREVVHFMPYLVIIVMPNFCQAYYVTYFRSPRFRKAFREQFHWITCGYAFPKIFDKEISRGSKHGSATNSAHAAPANTDSDAKKVKSGSQKSIRFAVTAVQAHI</sequence>
<organism evidence="8 9">
    <name type="scientific">Caenorhabditis nigoni</name>
    <dbReference type="NCBI Taxonomy" id="1611254"/>
    <lineage>
        <taxon>Eukaryota</taxon>
        <taxon>Metazoa</taxon>
        <taxon>Ecdysozoa</taxon>
        <taxon>Nematoda</taxon>
        <taxon>Chromadorea</taxon>
        <taxon>Rhabditida</taxon>
        <taxon>Rhabditina</taxon>
        <taxon>Rhabditomorpha</taxon>
        <taxon>Rhabditoidea</taxon>
        <taxon>Rhabditidae</taxon>
        <taxon>Peloderinae</taxon>
        <taxon>Caenorhabditis</taxon>
    </lineage>
</organism>
<comment type="caution">
    <text evidence="8">The sequence shown here is derived from an EMBL/GenBank/DDBJ whole genome shotgun (WGS) entry which is preliminary data.</text>
</comment>
<feature type="transmembrane region" description="Helical" evidence="6">
    <location>
        <begin position="250"/>
        <end position="271"/>
    </location>
</feature>
<feature type="domain" description="G-protein coupled receptors family 1 profile" evidence="7">
    <location>
        <begin position="20"/>
        <end position="267"/>
    </location>
</feature>
<dbReference type="GO" id="GO:0004930">
    <property type="term" value="F:G protein-coupled receptor activity"/>
    <property type="evidence" value="ECO:0007669"/>
    <property type="project" value="InterPro"/>
</dbReference>
<dbReference type="SMART" id="SM01381">
    <property type="entry name" value="7TM_GPCR_Srsx"/>
    <property type="match status" value="1"/>
</dbReference>
<dbReference type="PANTHER" id="PTHR23360">
    <property type="entry name" value="G-PROTEIN COUPLED RECEPTORS FAMILY 1 PROFILE DOMAIN-CONTAINING PROTEIN-RELATED"/>
    <property type="match status" value="1"/>
</dbReference>
<dbReference type="Pfam" id="PF10320">
    <property type="entry name" value="7TM_GPCR_Srsx"/>
    <property type="match status" value="1"/>
</dbReference>
<dbReference type="SUPFAM" id="SSF81321">
    <property type="entry name" value="Family A G protein-coupled receptor-like"/>
    <property type="match status" value="1"/>
</dbReference>
<gene>
    <name evidence="8" type="primary">Cnig_chr_V.g20068</name>
    <name evidence="8" type="ORF">B9Z55_020068</name>
</gene>
<accession>A0A2G5TLM4</accession>
<feature type="transmembrane region" description="Helical" evidence="6">
    <location>
        <begin position="6"/>
        <end position="29"/>
    </location>
</feature>
<comment type="subcellular location">
    <subcellularLocation>
        <location evidence="1">Membrane</location>
    </subcellularLocation>
</comment>
<feature type="transmembrane region" description="Helical" evidence="6">
    <location>
        <begin position="117"/>
        <end position="141"/>
    </location>
</feature>
<evidence type="ECO:0000313" key="8">
    <source>
        <dbReference type="EMBL" id="PIC28011.1"/>
    </source>
</evidence>
<keyword evidence="3 6" id="KW-1133">Transmembrane helix</keyword>
<dbReference type="OrthoDB" id="9975554at2759"/>
<dbReference type="InterPro" id="IPR047130">
    <property type="entry name" value="7TM_GPCR_Srsx_nematod"/>
</dbReference>
<keyword evidence="2 6" id="KW-0812">Transmembrane</keyword>
<evidence type="ECO:0000256" key="5">
    <source>
        <dbReference type="SAM" id="MobiDB-lite"/>
    </source>
</evidence>
<evidence type="ECO:0000256" key="2">
    <source>
        <dbReference type="ARBA" id="ARBA00022692"/>
    </source>
</evidence>
<feature type="transmembrane region" description="Helical" evidence="6">
    <location>
        <begin position="161"/>
        <end position="185"/>
    </location>
</feature>
<dbReference type="PANTHER" id="PTHR23360:SF15">
    <property type="entry name" value="G-PROTEIN COUPLED RECEPTORS FAMILY 1 PROFILE DOMAIN-CONTAINING PROTEIN"/>
    <property type="match status" value="1"/>
</dbReference>